<organism evidence="1 2">
    <name type="scientific">Pseudomonas kielensis</name>
    <dbReference type="NCBI Taxonomy" id="2762577"/>
    <lineage>
        <taxon>Bacteria</taxon>
        <taxon>Pseudomonadati</taxon>
        <taxon>Pseudomonadota</taxon>
        <taxon>Gammaproteobacteria</taxon>
        <taxon>Pseudomonadales</taxon>
        <taxon>Pseudomonadaceae</taxon>
        <taxon>Pseudomonas</taxon>
    </lineage>
</organism>
<gene>
    <name evidence="1" type="ORF">H7995_01945</name>
</gene>
<reference evidence="1 2" key="1">
    <citation type="submission" date="2020-08" db="EMBL/GenBank/DDBJ databases">
        <title>Pseudomonas sp. nov.</title>
        <authorList>
            <person name="Gieschler S."/>
            <person name="Fiedler G."/>
            <person name="Brinks E."/>
            <person name="Boehnlein C."/>
            <person name="Franz C.M.A.P."/>
            <person name="Kabisch J."/>
        </authorList>
    </citation>
    <scope>NUCLEOTIDE SEQUENCE [LARGE SCALE GENOMIC DNA]</scope>
    <source>
        <strain evidence="1 2">MBT-1</strain>
    </source>
</reference>
<dbReference type="EMBL" id="JACMYG010000002">
    <property type="protein sequence ID" value="MBC2688556.1"/>
    <property type="molecule type" value="Genomic_DNA"/>
</dbReference>
<proteinExistence type="predicted"/>
<sequence length="146" mass="15906">MSRRLMAGLTVALIGVTSYALIQWQLVNQHKREVQCAEARHALKEVQIRARALAAGLSLDAYSQEEEAKVAALIKALDAARNESEVNAVIGAHAAAIEAEAAAIDAQVDTRGDQVFLEQRRMEQRITVDVKQELQRAAKAVSVTCD</sequence>
<accession>A0A7X1KW59</accession>
<evidence type="ECO:0000313" key="1">
    <source>
        <dbReference type="EMBL" id="MBC2688556.1"/>
    </source>
</evidence>
<dbReference type="AlphaFoldDB" id="A0A7X1KW59"/>
<dbReference type="RefSeq" id="WP_166591116.1">
    <property type="nucleotide sequence ID" value="NZ_JACMYG010000002.1"/>
</dbReference>
<comment type="caution">
    <text evidence="1">The sequence shown here is derived from an EMBL/GenBank/DDBJ whole genome shotgun (WGS) entry which is preliminary data.</text>
</comment>
<name>A0A7X1KW59_9PSED</name>
<keyword evidence="2" id="KW-1185">Reference proteome</keyword>
<evidence type="ECO:0000313" key="2">
    <source>
        <dbReference type="Proteomes" id="UP000526003"/>
    </source>
</evidence>
<dbReference type="Proteomes" id="UP000526003">
    <property type="component" value="Unassembled WGS sequence"/>
</dbReference>
<protein>
    <submittedName>
        <fullName evidence="1">Uncharacterized protein</fullName>
    </submittedName>
</protein>